<protein>
    <submittedName>
        <fullName evidence="1">Uncharacterized protein</fullName>
    </submittedName>
</protein>
<accession>A0A4Y2W0R4</accession>
<dbReference type="EMBL" id="BGPR01054008">
    <property type="protein sequence ID" value="GBO30795.1"/>
    <property type="molecule type" value="Genomic_DNA"/>
</dbReference>
<proteinExistence type="predicted"/>
<comment type="caution">
    <text evidence="1">The sequence shown here is derived from an EMBL/GenBank/DDBJ whole genome shotgun (WGS) entry which is preliminary data.</text>
</comment>
<name>A0A4Y2W0R4_ARAVE</name>
<keyword evidence="2" id="KW-1185">Reference proteome</keyword>
<evidence type="ECO:0000313" key="1">
    <source>
        <dbReference type="EMBL" id="GBO30795.1"/>
    </source>
</evidence>
<reference evidence="1 2" key="1">
    <citation type="journal article" date="2019" name="Sci. Rep.">
        <title>Orb-weaving spider Araneus ventricosus genome elucidates the spidroin gene catalogue.</title>
        <authorList>
            <person name="Kono N."/>
            <person name="Nakamura H."/>
            <person name="Ohtoshi R."/>
            <person name="Moran D.A.P."/>
            <person name="Shinohara A."/>
            <person name="Yoshida Y."/>
            <person name="Fujiwara M."/>
            <person name="Mori M."/>
            <person name="Tomita M."/>
            <person name="Arakawa K."/>
        </authorList>
    </citation>
    <scope>NUCLEOTIDE SEQUENCE [LARGE SCALE GENOMIC DNA]</scope>
</reference>
<dbReference type="AlphaFoldDB" id="A0A4Y2W0R4"/>
<evidence type="ECO:0000313" key="2">
    <source>
        <dbReference type="Proteomes" id="UP000499080"/>
    </source>
</evidence>
<sequence length="175" mass="19485">MVSASASEPVDREFYSGLCSCSVFAIICNEFDAASLLQVRPMVTSKLASTCCKLVSHLHSCRVKLAASLQICNASLMQTKIAIWERIGLHISLTKQILRSERLTVRDHSDKSFTFRFLKRMSIKTSTLTFGFRHGTFHLVNAVESFPASKHAAIYLGREARLHARSQTPLACSSF</sequence>
<organism evidence="1 2">
    <name type="scientific">Araneus ventricosus</name>
    <name type="common">Orbweaver spider</name>
    <name type="synonym">Epeira ventricosa</name>
    <dbReference type="NCBI Taxonomy" id="182803"/>
    <lineage>
        <taxon>Eukaryota</taxon>
        <taxon>Metazoa</taxon>
        <taxon>Ecdysozoa</taxon>
        <taxon>Arthropoda</taxon>
        <taxon>Chelicerata</taxon>
        <taxon>Arachnida</taxon>
        <taxon>Araneae</taxon>
        <taxon>Araneomorphae</taxon>
        <taxon>Entelegynae</taxon>
        <taxon>Araneoidea</taxon>
        <taxon>Araneidae</taxon>
        <taxon>Araneus</taxon>
    </lineage>
</organism>
<dbReference type="Proteomes" id="UP000499080">
    <property type="component" value="Unassembled WGS sequence"/>
</dbReference>
<gene>
    <name evidence="1" type="ORF">AVEN_220552_1</name>
</gene>